<comment type="caution">
    <text evidence="1">The sequence shown here is derived from an EMBL/GenBank/DDBJ whole genome shotgun (WGS) entry which is preliminary data.</text>
</comment>
<gene>
    <name evidence="1" type="ORF">EB796_020446</name>
</gene>
<dbReference type="EMBL" id="VXIV02003084">
    <property type="protein sequence ID" value="KAF6021245.1"/>
    <property type="molecule type" value="Genomic_DNA"/>
</dbReference>
<name>A0A7J7J565_BUGNE</name>
<dbReference type="InterPro" id="IPR031248">
    <property type="entry name" value="RNF213"/>
</dbReference>
<proteinExistence type="predicted"/>
<dbReference type="AlphaFoldDB" id="A0A7J7J565"/>
<keyword evidence="2" id="KW-1185">Reference proteome</keyword>
<reference evidence="1" key="1">
    <citation type="submission" date="2020-06" db="EMBL/GenBank/DDBJ databases">
        <title>Draft genome of Bugula neritina, a colonial animal packing powerful symbionts and potential medicines.</title>
        <authorList>
            <person name="Rayko M."/>
        </authorList>
    </citation>
    <scope>NUCLEOTIDE SEQUENCE [LARGE SCALE GENOMIC DNA]</scope>
    <source>
        <strain evidence="1">Kwan_BN1</strain>
    </source>
</reference>
<accession>A0A7J7J565</accession>
<sequence>MRSAAELRWNKRVKTHFRAVNFTSLAQVAAINETGLCYVGNIFGYSKEFKSPKDVMLVKCKLEDMGEMVEKTYTYSDLKDLQRKLPLVAGEQQKDNKQIILEFDAMMNAVENLAKAYIEIRKEGLIQFDDMLVIVHCSPQDTVGIEIKLQSIHQVIRGLRKEGKRSSLEFCQDLSTYLNNCVSKWRESMDRYRSLYPDLNFYTTEQLIVLRKELGQYLDVGNPAYLIKALPLLALINTVDPALLLKFVTEFITLSKDTKTKETKEKKFDRTFLPYGKMSSSQKDLVDTLLEEFEDFSRFSAVQAVNELGENAQLSEFMEWIRTYTRETARVASPVSLQSSNQLMENLMNEEQSSEFGWLEKLERLWTGFTNKNFKNFLSITHVAHVLSKLSDWLVRGKPCLIVTPQSKVYQMVLTLYEWDSTFSFPTRNEVLVCKKKIRPEEVALFLNRALNDPLSFYCMVNCHLLDYEVCRGCRK</sequence>
<organism evidence="1 2">
    <name type="scientific">Bugula neritina</name>
    <name type="common">Brown bryozoan</name>
    <name type="synonym">Sertularia neritina</name>
    <dbReference type="NCBI Taxonomy" id="10212"/>
    <lineage>
        <taxon>Eukaryota</taxon>
        <taxon>Metazoa</taxon>
        <taxon>Spiralia</taxon>
        <taxon>Lophotrochozoa</taxon>
        <taxon>Bryozoa</taxon>
        <taxon>Gymnolaemata</taxon>
        <taxon>Cheilostomatida</taxon>
        <taxon>Flustrina</taxon>
        <taxon>Buguloidea</taxon>
        <taxon>Bugulidae</taxon>
        <taxon>Bugula</taxon>
    </lineage>
</organism>
<protein>
    <submittedName>
        <fullName evidence="1">Uncharacterized protein</fullName>
    </submittedName>
</protein>
<evidence type="ECO:0000313" key="1">
    <source>
        <dbReference type="EMBL" id="KAF6021245.1"/>
    </source>
</evidence>
<dbReference type="OrthoDB" id="6142015at2759"/>
<dbReference type="GO" id="GO:0004842">
    <property type="term" value="F:ubiquitin-protein transferase activity"/>
    <property type="evidence" value="ECO:0007669"/>
    <property type="project" value="InterPro"/>
</dbReference>
<dbReference type="GO" id="GO:0016887">
    <property type="term" value="F:ATP hydrolysis activity"/>
    <property type="evidence" value="ECO:0007669"/>
    <property type="project" value="InterPro"/>
</dbReference>
<dbReference type="PANTHER" id="PTHR22605">
    <property type="entry name" value="RZ-TYPE DOMAIN-CONTAINING PROTEIN"/>
    <property type="match status" value="1"/>
</dbReference>
<dbReference type="Proteomes" id="UP000593567">
    <property type="component" value="Unassembled WGS sequence"/>
</dbReference>
<dbReference type="PANTHER" id="PTHR22605:SF16">
    <property type="entry name" value="E3 UBIQUITIN-PROTEIN LIGASE RNF213"/>
    <property type="match status" value="1"/>
</dbReference>
<evidence type="ECO:0000313" key="2">
    <source>
        <dbReference type="Proteomes" id="UP000593567"/>
    </source>
</evidence>